<keyword evidence="1" id="KW-0732">Signal</keyword>
<dbReference type="InterPro" id="IPR021796">
    <property type="entry name" value="Tll0287-like_dom"/>
</dbReference>
<evidence type="ECO:0000256" key="1">
    <source>
        <dbReference type="SAM" id="SignalP"/>
    </source>
</evidence>
<feature type="domain" description="Tll0287-like" evidence="2">
    <location>
        <begin position="63"/>
        <end position="190"/>
    </location>
</feature>
<name>A0A2R8AR31_9RHOB</name>
<accession>A0A2R8AR31</accession>
<dbReference type="AlphaFoldDB" id="A0A2R8AR31"/>
<dbReference type="EMBL" id="OMOJ01000001">
    <property type="protein sequence ID" value="SPF78420.1"/>
    <property type="molecule type" value="Genomic_DNA"/>
</dbReference>
<dbReference type="Pfam" id="PF11845">
    <property type="entry name" value="Tll0287-like"/>
    <property type="match status" value="1"/>
</dbReference>
<gene>
    <name evidence="3" type="ORF">PRI8871_01022</name>
</gene>
<evidence type="ECO:0000313" key="4">
    <source>
        <dbReference type="Proteomes" id="UP000244904"/>
    </source>
</evidence>
<protein>
    <recommendedName>
        <fullName evidence="2">Tll0287-like domain-containing protein</fullName>
    </recommendedName>
</protein>
<organism evidence="3 4">
    <name type="scientific">Pseudoprimorskyibacter insulae</name>
    <dbReference type="NCBI Taxonomy" id="1695997"/>
    <lineage>
        <taxon>Bacteria</taxon>
        <taxon>Pseudomonadati</taxon>
        <taxon>Pseudomonadota</taxon>
        <taxon>Alphaproteobacteria</taxon>
        <taxon>Rhodobacterales</taxon>
        <taxon>Paracoccaceae</taxon>
        <taxon>Pseudoprimorskyibacter</taxon>
    </lineage>
</organism>
<dbReference type="RefSeq" id="WP_219928995.1">
    <property type="nucleotide sequence ID" value="NZ_OMOJ01000001.1"/>
</dbReference>
<feature type="signal peptide" evidence="1">
    <location>
        <begin position="1"/>
        <end position="29"/>
    </location>
</feature>
<sequence>MTQFTTRMKAAIVGGAMALGGLTAPAANAEGMDYETVSDLLHLVMASDRAVYTRLIVNRLQNEEGVIKASEHFMDEKALVLPAQMFRFGAEMVAEETDEFTYSLLSLWPINKQNAPTTDLEKEGLQYVVDNPGEPFYGEEELGGTTYFTAVYGDPAVAGACVSCHNDHKDTPKSDFELGDVMGGVVIRIPMDG</sequence>
<evidence type="ECO:0000313" key="3">
    <source>
        <dbReference type="EMBL" id="SPF78420.1"/>
    </source>
</evidence>
<dbReference type="Proteomes" id="UP000244904">
    <property type="component" value="Unassembled WGS sequence"/>
</dbReference>
<proteinExistence type="predicted"/>
<evidence type="ECO:0000259" key="2">
    <source>
        <dbReference type="Pfam" id="PF11845"/>
    </source>
</evidence>
<feature type="chain" id="PRO_5015305416" description="Tll0287-like domain-containing protein" evidence="1">
    <location>
        <begin position="30"/>
        <end position="193"/>
    </location>
</feature>
<reference evidence="4" key="1">
    <citation type="submission" date="2018-03" db="EMBL/GenBank/DDBJ databases">
        <authorList>
            <person name="Rodrigo-Torres L."/>
            <person name="Arahal R. D."/>
            <person name="Lucena T."/>
        </authorList>
    </citation>
    <scope>NUCLEOTIDE SEQUENCE [LARGE SCALE GENOMIC DNA]</scope>
    <source>
        <strain evidence="4">CECT 8871</strain>
    </source>
</reference>
<keyword evidence="4" id="KW-1185">Reference proteome</keyword>